<protein>
    <submittedName>
        <fullName evidence="4">HAD family hydrolase</fullName>
    </submittedName>
</protein>
<dbReference type="PANTHER" id="PTHR46470">
    <property type="entry name" value="N-ACYLNEURAMINATE-9-PHOSPHATASE"/>
    <property type="match status" value="1"/>
</dbReference>
<keyword evidence="2 4" id="KW-0378">Hydrolase</keyword>
<evidence type="ECO:0000313" key="5">
    <source>
        <dbReference type="Proteomes" id="UP000689967"/>
    </source>
</evidence>
<evidence type="ECO:0000256" key="3">
    <source>
        <dbReference type="ARBA" id="ARBA00022842"/>
    </source>
</evidence>
<comment type="cofactor">
    <cofactor evidence="1">
        <name>Mg(2+)</name>
        <dbReference type="ChEBI" id="CHEBI:18420"/>
    </cofactor>
</comment>
<dbReference type="GO" id="GO:0016787">
    <property type="term" value="F:hydrolase activity"/>
    <property type="evidence" value="ECO:0007669"/>
    <property type="project" value="UniProtKB-KW"/>
</dbReference>
<dbReference type="InterPro" id="IPR006439">
    <property type="entry name" value="HAD-SF_hydro_IA"/>
</dbReference>
<name>A0ABS6HF46_9PROT</name>
<dbReference type="SFLD" id="SFLDS00003">
    <property type="entry name" value="Haloacid_Dehalogenase"/>
    <property type="match status" value="1"/>
</dbReference>
<comment type="caution">
    <text evidence="4">The sequence shown here is derived from an EMBL/GenBank/DDBJ whole genome shotgun (WGS) entry which is preliminary data.</text>
</comment>
<dbReference type="NCBIfam" id="TIGR01549">
    <property type="entry name" value="HAD-SF-IA-v1"/>
    <property type="match status" value="1"/>
</dbReference>
<dbReference type="SFLD" id="SFLDG01129">
    <property type="entry name" value="C1.5:_HAD__Beta-PGM__Phosphata"/>
    <property type="match status" value="1"/>
</dbReference>
<dbReference type="InterPro" id="IPR041492">
    <property type="entry name" value="HAD_2"/>
</dbReference>
<dbReference type="Pfam" id="PF13419">
    <property type="entry name" value="HAD_2"/>
    <property type="match status" value="1"/>
</dbReference>
<evidence type="ECO:0000256" key="1">
    <source>
        <dbReference type="ARBA" id="ARBA00001946"/>
    </source>
</evidence>
<organism evidence="4 5">
    <name type="scientific">Falsiroseomonas oleicola</name>
    <dbReference type="NCBI Taxonomy" id="2801474"/>
    <lineage>
        <taxon>Bacteria</taxon>
        <taxon>Pseudomonadati</taxon>
        <taxon>Pseudomonadota</taxon>
        <taxon>Alphaproteobacteria</taxon>
        <taxon>Acetobacterales</taxon>
        <taxon>Roseomonadaceae</taxon>
        <taxon>Falsiroseomonas</taxon>
    </lineage>
</organism>
<reference evidence="4 5" key="1">
    <citation type="submission" date="2021-01" db="EMBL/GenBank/DDBJ databases">
        <title>Roseomonas sp. nov, a bacterium isolated from an oil production mixture in Yumen Oilfield.</title>
        <authorList>
            <person name="Wu D."/>
        </authorList>
    </citation>
    <scope>NUCLEOTIDE SEQUENCE [LARGE SCALE GENOMIC DNA]</scope>
    <source>
        <strain evidence="4 5">ROY-5-3</strain>
    </source>
</reference>
<proteinExistence type="predicted"/>
<dbReference type="InterPro" id="IPR051400">
    <property type="entry name" value="HAD-like_hydrolase"/>
</dbReference>
<dbReference type="EMBL" id="JAERQM010000006">
    <property type="protein sequence ID" value="MBU8546116.1"/>
    <property type="molecule type" value="Genomic_DNA"/>
</dbReference>
<accession>A0ABS6HF46</accession>
<keyword evidence="5" id="KW-1185">Reference proteome</keyword>
<dbReference type="Proteomes" id="UP000689967">
    <property type="component" value="Unassembled WGS sequence"/>
</dbReference>
<sequence>MRRLEASENSCGWASWLARFKAILLDMNGTFMFGHDRFLPRTNYWSTYVAIGGQVLTEEEVDTAICAFLSSYGTLYANPALADDFPTVLEALSEIFPSLPDAERHALEAVIAKHEMDKIPERHAAALQRLAQTHRLGVVSNIWSHSGPWRDAFGALGLERTFEVVVFSSDHRSVKPSRRPFEIALRALDLMPGDVLFVGDDLLRDVVPARSLGIATLWIGNPDAAADQRDVADRIVKDLCDVFD</sequence>
<evidence type="ECO:0000313" key="4">
    <source>
        <dbReference type="EMBL" id="MBU8546116.1"/>
    </source>
</evidence>
<evidence type="ECO:0000256" key="2">
    <source>
        <dbReference type="ARBA" id="ARBA00022801"/>
    </source>
</evidence>
<gene>
    <name evidence="4" type="ORF">JJQ90_20505</name>
</gene>
<keyword evidence="3" id="KW-0460">Magnesium</keyword>